<dbReference type="Proteomes" id="UP000186922">
    <property type="component" value="Unassembled WGS sequence"/>
</dbReference>
<keyword evidence="3" id="KW-1185">Reference proteome</keyword>
<feature type="compositionally biased region" description="Basic and acidic residues" evidence="1">
    <location>
        <begin position="19"/>
        <end position="39"/>
    </location>
</feature>
<proteinExistence type="predicted"/>
<comment type="caution">
    <text evidence="2">The sequence shown here is derived from an EMBL/GenBank/DDBJ whole genome shotgun (WGS) entry which is preliminary data.</text>
</comment>
<protein>
    <submittedName>
        <fullName evidence="2">Uncharacterized protein</fullName>
    </submittedName>
</protein>
<feature type="compositionally biased region" description="Basic and acidic residues" evidence="1">
    <location>
        <begin position="1"/>
        <end position="12"/>
    </location>
</feature>
<gene>
    <name evidence="2" type="primary">RvY_11271-1</name>
    <name evidence="2" type="synonym">RvY_11271.1</name>
    <name evidence="2" type="ORF">RvY_11271</name>
</gene>
<evidence type="ECO:0000313" key="3">
    <source>
        <dbReference type="Proteomes" id="UP000186922"/>
    </source>
</evidence>
<organism evidence="2 3">
    <name type="scientific">Ramazzottius varieornatus</name>
    <name type="common">Water bear</name>
    <name type="synonym">Tardigrade</name>
    <dbReference type="NCBI Taxonomy" id="947166"/>
    <lineage>
        <taxon>Eukaryota</taxon>
        <taxon>Metazoa</taxon>
        <taxon>Ecdysozoa</taxon>
        <taxon>Tardigrada</taxon>
        <taxon>Eutardigrada</taxon>
        <taxon>Parachela</taxon>
        <taxon>Hypsibioidea</taxon>
        <taxon>Ramazzottiidae</taxon>
        <taxon>Ramazzottius</taxon>
    </lineage>
</organism>
<dbReference type="AlphaFoldDB" id="A0A1D1VFM2"/>
<name>A0A1D1VFM2_RAMVA</name>
<evidence type="ECO:0000256" key="1">
    <source>
        <dbReference type="SAM" id="MobiDB-lite"/>
    </source>
</evidence>
<dbReference type="EMBL" id="BDGG01000006">
    <property type="protein sequence ID" value="GAV00422.1"/>
    <property type="molecule type" value="Genomic_DNA"/>
</dbReference>
<feature type="region of interest" description="Disordered" evidence="1">
    <location>
        <begin position="1"/>
        <end position="54"/>
    </location>
</feature>
<sequence length="96" mass="10457">MTNTAKVKEKRSAAGLMTKKPETESKEREGNLKDEKSGTSDDASGTKLTTTIQGTLPMRPVTLIKIMKVMPTTTTPNAKLNAATRTKTIFPEETCK</sequence>
<evidence type="ECO:0000313" key="2">
    <source>
        <dbReference type="EMBL" id="GAV00422.1"/>
    </source>
</evidence>
<feature type="compositionally biased region" description="Polar residues" evidence="1">
    <location>
        <begin position="40"/>
        <end position="54"/>
    </location>
</feature>
<accession>A0A1D1VFM2</accession>
<reference evidence="2 3" key="1">
    <citation type="journal article" date="2016" name="Nat. Commun.">
        <title>Extremotolerant tardigrade genome and improved radiotolerance of human cultured cells by tardigrade-unique protein.</title>
        <authorList>
            <person name="Hashimoto T."/>
            <person name="Horikawa D.D."/>
            <person name="Saito Y."/>
            <person name="Kuwahara H."/>
            <person name="Kozuka-Hata H."/>
            <person name="Shin-I T."/>
            <person name="Minakuchi Y."/>
            <person name="Ohishi K."/>
            <person name="Motoyama A."/>
            <person name="Aizu T."/>
            <person name="Enomoto A."/>
            <person name="Kondo K."/>
            <person name="Tanaka S."/>
            <person name="Hara Y."/>
            <person name="Koshikawa S."/>
            <person name="Sagara H."/>
            <person name="Miura T."/>
            <person name="Yokobori S."/>
            <person name="Miyagawa K."/>
            <person name="Suzuki Y."/>
            <person name="Kubo T."/>
            <person name="Oyama M."/>
            <person name="Kohara Y."/>
            <person name="Fujiyama A."/>
            <person name="Arakawa K."/>
            <person name="Katayama T."/>
            <person name="Toyoda A."/>
            <person name="Kunieda T."/>
        </authorList>
    </citation>
    <scope>NUCLEOTIDE SEQUENCE [LARGE SCALE GENOMIC DNA]</scope>
    <source>
        <strain evidence="2 3">YOKOZUNA-1</strain>
    </source>
</reference>